<accession>A0A4S3KQS7</accession>
<reference evidence="2 3" key="1">
    <citation type="submission" date="2017-02" db="EMBL/GenBank/DDBJ databases">
        <title>Whole genome sequencing of Metallibacterium scheffleri DSM 24874 (T).</title>
        <authorList>
            <person name="Kumar S."/>
            <person name="Patil P."/>
            <person name="Patil P.B."/>
        </authorList>
    </citation>
    <scope>NUCLEOTIDE SEQUENCE [LARGE SCALE GENOMIC DNA]</scope>
    <source>
        <strain evidence="2 3">DSM 24874</strain>
    </source>
</reference>
<sequence length="267" mass="27278">MLKNSKRLLALVIPLALSACATMQMGQGGTAASGTAAGASSSGANSQLVHCPAPLGTLAIAEHQQDSWYQLLTTTYGLPDPAPVLDLIAQQSNCFMIVNRGQGFNESMEERHLAQSGALRRGSNFHRHQMVAADYTMVPSVTFSNNNAGGVAAGVLGAFVPYVGLLAGGMNVKEASTILTLDDNRSGIQVAAASGSARNFDFGGFGALFGGAIGGLGGYQNTAQGKVVVAAFVDSYNNMVKSLQNYQAQHIAGGPGKGGALKVQGGG</sequence>
<gene>
    <name evidence="2" type="ORF">B1806_04225</name>
</gene>
<keyword evidence="1" id="KW-0732">Signal</keyword>
<name>A0A4S3KQS7_9GAMM</name>
<feature type="chain" id="PRO_5020600549" evidence="1">
    <location>
        <begin position="22"/>
        <end position="267"/>
    </location>
</feature>
<feature type="signal peptide" evidence="1">
    <location>
        <begin position="1"/>
        <end position="21"/>
    </location>
</feature>
<dbReference type="AlphaFoldDB" id="A0A4S3KQS7"/>
<dbReference type="PROSITE" id="PS51257">
    <property type="entry name" value="PROKAR_LIPOPROTEIN"/>
    <property type="match status" value="1"/>
</dbReference>
<dbReference type="STRING" id="993689.GCA_002077135_00236"/>
<comment type="caution">
    <text evidence="2">The sequence shown here is derived from an EMBL/GenBank/DDBJ whole genome shotgun (WGS) entry which is preliminary data.</text>
</comment>
<organism evidence="2 3">
    <name type="scientific">Metallibacterium scheffleri</name>
    <dbReference type="NCBI Taxonomy" id="993689"/>
    <lineage>
        <taxon>Bacteria</taxon>
        <taxon>Pseudomonadati</taxon>
        <taxon>Pseudomonadota</taxon>
        <taxon>Gammaproteobacteria</taxon>
        <taxon>Lysobacterales</taxon>
        <taxon>Rhodanobacteraceae</taxon>
        <taxon>Metallibacterium</taxon>
    </lineage>
</organism>
<evidence type="ECO:0000256" key="1">
    <source>
        <dbReference type="SAM" id="SignalP"/>
    </source>
</evidence>
<dbReference type="EMBL" id="MWQO01000014">
    <property type="protein sequence ID" value="THD11392.1"/>
    <property type="molecule type" value="Genomic_DNA"/>
</dbReference>
<proteinExistence type="predicted"/>
<evidence type="ECO:0000313" key="2">
    <source>
        <dbReference type="EMBL" id="THD11392.1"/>
    </source>
</evidence>
<dbReference type="Proteomes" id="UP000307749">
    <property type="component" value="Unassembled WGS sequence"/>
</dbReference>
<evidence type="ECO:0000313" key="3">
    <source>
        <dbReference type="Proteomes" id="UP000307749"/>
    </source>
</evidence>
<keyword evidence="3" id="KW-1185">Reference proteome</keyword>
<protein>
    <submittedName>
        <fullName evidence="2">Peptidoglycan-binding protein</fullName>
    </submittedName>
</protein>